<organism evidence="3 4">
    <name type="scientific">Photobacterium sanctipauli</name>
    <dbReference type="NCBI Taxonomy" id="1342794"/>
    <lineage>
        <taxon>Bacteria</taxon>
        <taxon>Pseudomonadati</taxon>
        <taxon>Pseudomonadota</taxon>
        <taxon>Gammaproteobacteria</taxon>
        <taxon>Vibrionales</taxon>
        <taxon>Vibrionaceae</taxon>
        <taxon>Photobacterium</taxon>
    </lineage>
</organism>
<accession>A0A2T3NWQ5</accession>
<sequence length="130" mass="14419">MNILIINNNKLIVAILANLIRKCADPKHIYKSYSISCAKKWLKGYNVNIVFLDASIESSLDGIDLFKEIKSNNAQLPVVVMTSKNNSGVISKVLDISAGDYLVQPLSIKKIHHCLFNIKNKPYSLSGESV</sequence>
<evidence type="ECO:0000256" key="1">
    <source>
        <dbReference type="PROSITE-ProRule" id="PRU00169"/>
    </source>
</evidence>
<feature type="domain" description="Response regulatory" evidence="2">
    <location>
        <begin position="2"/>
        <end position="119"/>
    </location>
</feature>
<evidence type="ECO:0000313" key="4">
    <source>
        <dbReference type="Proteomes" id="UP000241771"/>
    </source>
</evidence>
<evidence type="ECO:0000313" key="3">
    <source>
        <dbReference type="EMBL" id="PSW20676.1"/>
    </source>
</evidence>
<comment type="caution">
    <text evidence="3">The sequence shown here is derived from an EMBL/GenBank/DDBJ whole genome shotgun (WGS) entry which is preliminary data.</text>
</comment>
<dbReference type="EMBL" id="PYMA01000003">
    <property type="protein sequence ID" value="PSW20676.1"/>
    <property type="molecule type" value="Genomic_DNA"/>
</dbReference>
<gene>
    <name evidence="3" type="ORF">C9I98_07465</name>
</gene>
<keyword evidence="4" id="KW-1185">Reference proteome</keyword>
<dbReference type="InterPro" id="IPR001789">
    <property type="entry name" value="Sig_transdc_resp-reg_receiver"/>
</dbReference>
<evidence type="ECO:0000259" key="2">
    <source>
        <dbReference type="PROSITE" id="PS50110"/>
    </source>
</evidence>
<dbReference type="RefSeq" id="WP_107271799.1">
    <property type="nucleotide sequence ID" value="NZ_PYMA01000003.1"/>
</dbReference>
<name>A0A2T3NWQ5_9GAMM</name>
<dbReference type="PANTHER" id="PTHR45526:SF1">
    <property type="entry name" value="TRANSCRIPTIONAL REGULATORY PROTEIN DCUR-RELATED"/>
    <property type="match status" value="1"/>
</dbReference>
<dbReference type="SUPFAM" id="SSF52172">
    <property type="entry name" value="CheY-like"/>
    <property type="match status" value="1"/>
</dbReference>
<protein>
    <recommendedName>
        <fullName evidence="2">Response regulatory domain-containing protein</fullName>
    </recommendedName>
</protein>
<dbReference type="PROSITE" id="PS50110">
    <property type="entry name" value="RESPONSE_REGULATORY"/>
    <property type="match status" value="1"/>
</dbReference>
<feature type="modified residue" description="4-aspartylphosphate" evidence="1">
    <location>
        <position position="53"/>
    </location>
</feature>
<dbReference type="CDD" id="cd00156">
    <property type="entry name" value="REC"/>
    <property type="match status" value="1"/>
</dbReference>
<dbReference type="InterPro" id="IPR051271">
    <property type="entry name" value="2C-system_Tx_regulators"/>
</dbReference>
<dbReference type="Pfam" id="PF00072">
    <property type="entry name" value="Response_reg"/>
    <property type="match status" value="1"/>
</dbReference>
<dbReference type="PANTHER" id="PTHR45526">
    <property type="entry name" value="TRANSCRIPTIONAL REGULATORY PROTEIN DPIA"/>
    <property type="match status" value="1"/>
</dbReference>
<dbReference type="Proteomes" id="UP000241771">
    <property type="component" value="Unassembled WGS sequence"/>
</dbReference>
<dbReference type="InterPro" id="IPR011006">
    <property type="entry name" value="CheY-like_superfamily"/>
</dbReference>
<proteinExistence type="predicted"/>
<dbReference type="GO" id="GO:0000156">
    <property type="term" value="F:phosphorelay response regulator activity"/>
    <property type="evidence" value="ECO:0007669"/>
    <property type="project" value="TreeGrafter"/>
</dbReference>
<keyword evidence="1" id="KW-0597">Phosphoprotein</keyword>
<reference evidence="3 4" key="1">
    <citation type="submission" date="2018-01" db="EMBL/GenBank/DDBJ databases">
        <title>Whole genome sequencing of Histamine producing bacteria.</title>
        <authorList>
            <person name="Butler K."/>
        </authorList>
    </citation>
    <scope>NUCLEOTIDE SEQUENCE [LARGE SCALE GENOMIC DNA]</scope>
    <source>
        <strain evidence="3 4">DSM 100436</strain>
    </source>
</reference>
<dbReference type="SMART" id="SM00448">
    <property type="entry name" value="REC"/>
    <property type="match status" value="1"/>
</dbReference>
<dbReference type="Gene3D" id="3.40.50.2300">
    <property type="match status" value="1"/>
</dbReference>
<dbReference type="AlphaFoldDB" id="A0A2T3NWQ5"/>